<dbReference type="Proteomes" id="UP000078046">
    <property type="component" value="Unassembled WGS sequence"/>
</dbReference>
<evidence type="ECO:0000313" key="2">
    <source>
        <dbReference type="EMBL" id="OAF69481.1"/>
    </source>
</evidence>
<dbReference type="AlphaFoldDB" id="A0A177B7C4"/>
<evidence type="ECO:0000256" key="1">
    <source>
        <dbReference type="SAM" id="Coils"/>
    </source>
</evidence>
<comment type="caution">
    <text evidence="2">The sequence shown here is derived from an EMBL/GenBank/DDBJ whole genome shotgun (WGS) entry which is preliminary data.</text>
</comment>
<feature type="coiled-coil region" evidence="1">
    <location>
        <begin position="46"/>
        <end position="73"/>
    </location>
</feature>
<dbReference type="GO" id="GO:0006413">
    <property type="term" value="P:translational initiation"/>
    <property type="evidence" value="ECO:0007669"/>
    <property type="project" value="InterPro"/>
</dbReference>
<organism evidence="2 3">
    <name type="scientific">Intoshia linei</name>
    <dbReference type="NCBI Taxonomy" id="1819745"/>
    <lineage>
        <taxon>Eukaryota</taxon>
        <taxon>Metazoa</taxon>
        <taxon>Spiralia</taxon>
        <taxon>Lophotrochozoa</taxon>
        <taxon>Mesozoa</taxon>
        <taxon>Orthonectida</taxon>
        <taxon>Rhopaluridae</taxon>
        <taxon>Intoshia</taxon>
    </lineage>
</organism>
<keyword evidence="3" id="KW-1185">Reference proteome</keyword>
<gene>
    <name evidence="2" type="ORF">A3Q56_02736</name>
</gene>
<dbReference type="EMBL" id="LWCA01000273">
    <property type="protein sequence ID" value="OAF69481.1"/>
    <property type="molecule type" value="Genomic_DNA"/>
</dbReference>
<sequence>MDINMKLVNFQKIMQVYACNFTLPRLLSSTKISNNTNTDSIPQPLLNSHQLKIKQLKINIQSDEIQLNRKLNQIDNWLDKNKLIKIIIYSKKSNIPNVNEIIKKISCNVSEKLLNKYSKDTYKITGIGSSYITLRYLSLK</sequence>
<accession>A0A177B7C4</accession>
<proteinExistence type="predicted"/>
<keyword evidence="1" id="KW-0175">Coiled coil</keyword>
<protein>
    <submittedName>
        <fullName evidence="2">Uncharacterized protein</fullName>
    </submittedName>
</protein>
<reference evidence="2 3" key="1">
    <citation type="submission" date="2016-04" db="EMBL/GenBank/DDBJ databases">
        <title>The genome of Intoshia linei affirms orthonectids as highly simplified spiralians.</title>
        <authorList>
            <person name="Mikhailov K.V."/>
            <person name="Slusarev G.S."/>
            <person name="Nikitin M.A."/>
            <person name="Logacheva M.D."/>
            <person name="Penin A."/>
            <person name="Aleoshin V."/>
            <person name="Panchin Y.V."/>
        </authorList>
    </citation>
    <scope>NUCLEOTIDE SEQUENCE [LARGE SCALE GENOMIC DNA]</scope>
    <source>
        <strain evidence="2">Intl2013</strain>
        <tissue evidence="2">Whole animal</tissue>
    </source>
</reference>
<dbReference type="InterPro" id="IPR036788">
    <property type="entry name" value="T_IF-3_C_sf"/>
</dbReference>
<name>A0A177B7C4_9BILA</name>
<dbReference type="SUPFAM" id="SSF55200">
    <property type="entry name" value="Translation initiation factor IF3, C-terminal domain"/>
    <property type="match status" value="1"/>
</dbReference>
<evidence type="ECO:0000313" key="3">
    <source>
        <dbReference type="Proteomes" id="UP000078046"/>
    </source>
</evidence>